<reference evidence="3" key="1">
    <citation type="journal article" date="2019" name="Int. J. Syst. Evol. Microbiol.">
        <title>The Global Catalogue of Microorganisms (GCM) 10K type strain sequencing project: providing services to taxonomists for standard genome sequencing and annotation.</title>
        <authorList>
            <consortium name="The Broad Institute Genomics Platform"/>
            <consortium name="The Broad Institute Genome Sequencing Center for Infectious Disease"/>
            <person name="Wu L."/>
            <person name="Ma J."/>
        </authorList>
    </citation>
    <scope>NUCLEOTIDE SEQUENCE [LARGE SCALE GENOMIC DNA]</scope>
    <source>
        <strain evidence="3">JCM 18053</strain>
    </source>
</reference>
<evidence type="ECO:0000313" key="2">
    <source>
        <dbReference type="EMBL" id="GAA5142458.1"/>
    </source>
</evidence>
<dbReference type="InterPro" id="IPR027417">
    <property type="entry name" value="P-loop_NTPase"/>
</dbReference>
<gene>
    <name evidence="2" type="ORF">GCM10023213_28430</name>
</gene>
<accession>A0ABP9P8W1</accession>
<evidence type="ECO:0000259" key="1">
    <source>
        <dbReference type="Pfam" id="PF19263"/>
    </source>
</evidence>
<evidence type="ECO:0000313" key="3">
    <source>
        <dbReference type="Proteomes" id="UP001499852"/>
    </source>
</evidence>
<protein>
    <recommendedName>
        <fullName evidence="1">NrS-1 polymerase-like helicase domain-containing protein</fullName>
    </recommendedName>
</protein>
<name>A0ABP9P8W1_9BACT</name>
<proteinExistence type="predicted"/>
<feature type="domain" description="NrS-1 polymerase-like helicase" evidence="1">
    <location>
        <begin position="188"/>
        <end position="289"/>
    </location>
</feature>
<organism evidence="2 3">
    <name type="scientific">Prosthecobacter algae</name>
    <dbReference type="NCBI Taxonomy" id="1144682"/>
    <lineage>
        <taxon>Bacteria</taxon>
        <taxon>Pseudomonadati</taxon>
        <taxon>Verrucomicrobiota</taxon>
        <taxon>Verrucomicrobiia</taxon>
        <taxon>Verrucomicrobiales</taxon>
        <taxon>Verrucomicrobiaceae</taxon>
        <taxon>Prosthecobacter</taxon>
    </lineage>
</organism>
<dbReference type="SUPFAM" id="SSF52540">
    <property type="entry name" value="P-loop containing nucleoside triphosphate hydrolases"/>
    <property type="match status" value="1"/>
</dbReference>
<comment type="caution">
    <text evidence="2">The sequence shown here is derived from an EMBL/GenBank/DDBJ whole genome shotgun (WGS) entry which is preliminary data.</text>
</comment>
<dbReference type="Proteomes" id="UP001499852">
    <property type="component" value="Unassembled WGS sequence"/>
</dbReference>
<dbReference type="EMBL" id="BAABIA010000005">
    <property type="protein sequence ID" value="GAA5142458.1"/>
    <property type="molecule type" value="Genomic_DNA"/>
</dbReference>
<keyword evidence="3" id="KW-1185">Reference proteome</keyword>
<dbReference type="InterPro" id="IPR045455">
    <property type="entry name" value="NrS-1_pol-like_helicase"/>
</dbReference>
<dbReference type="Pfam" id="PF19263">
    <property type="entry name" value="DUF5906"/>
    <property type="match status" value="1"/>
</dbReference>
<dbReference type="RefSeq" id="WP_345737033.1">
    <property type="nucleotide sequence ID" value="NZ_BAABIA010000005.1"/>
</dbReference>
<sequence length="518" mass="58405">MEHPSLIVSLQKQLETVGLAPPQDLKAYAEKHTANVQIFYSSSDSKFHFPQSDGNFGTVPWQGFEAAVRAVGLEIPKKDAHAAIEALRAAIITKNGVDQVMPLAGHPIGLTKFKDGTRCLVTKDFKMVIPEKGDPTPLLSYLWDFLGRRPEQYDYVLSWLKIAVSDGLRCLKVGVEKARLRPSQLLAIVGPPGAGKTLFVTLFSELFGGTIQNPFPAMSGAADFQGELAHSVFLVMDDSAESVRADARHKLAKHIKEFLVVPNRRFHPKFRQAFSAPTFQRVLMLGNRDSLAVFPAPEPDFLDKYALLCAYSSQEVSAIRNDEERDAWMNRYKLALPAFVYYLLHEFQIPEAITDGRYGVKAFQDADLLEELSNSDTNRELLRCLREHYVEEDQPLVAGKMSVLGGEEDPQKERWCWEGYSKDFEVLVQSLPADQGWRREFRNRHSAGLLIKALADNYPDIVERGTKVNGNRRWRIYFEPKTKKGGPSKAEALKNYAAKKQTASQHVFQGKFQEIEED</sequence>